<sequence length="551" mass="61485">MASRTDKGNSVAVGAGAVAVAGFALLLSQKLRDRLSCQLRLGNLRIGDSPESQYEVLADKLREISALEGASGLLTWDEMVMMPPEAAAARGKQKAALAGILHEKATDPTLGRLTSVLSKHQASFNEHQKAVVYLAAKEYKRKASVTKELAQQAAELESAAMQAWVEARKESDFSKFEPFLEQWVDLSRRKAAMIDPKRPAYDVLLEEFEPGMTAARIDEVFAEMKAGLIPLLEELRRGKKPASTFLSASISKEKQSELSRKVSHDMGFDFSKGRMDVSVHPFTSNSHPTDVRITSRYKEEDMREGMMATIHETGHALYEQGRNLGYDGLPVNAALSMGVHESQSLLWERMVALSEPCMPYLLSKILETMPELKGPEATPRALHARLNEITEPSLIRVESDEVTYPLHIVIRYEIERALIEGTLQVKDIPAEWNKKMQQYLGYQPPDDAKGCLQDVHWSAGAIGYFPTYTLGAMYACQIFRKAQLDIEGLDAQISKGDFSRLKAWLNRNIHEKGSLYKSADELLTQVTGEPLNVSIFLDYLGKKYRALYAIN</sequence>
<name>A0A061SGA5_9CHLO</name>
<dbReference type="PANTHER" id="PTHR34217">
    <property type="entry name" value="METAL-DEPENDENT CARBOXYPEPTIDASE"/>
    <property type="match status" value="1"/>
</dbReference>
<accession>A0A061SGA5</accession>
<proteinExistence type="predicted"/>
<dbReference type="PRINTS" id="PR00998">
    <property type="entry name" value="CRBOXYPTASET"/>
</dbReference>
<organism evidence="1">
    <name type="scientific">Tetraselmis sp. GSL018</name>
    <dbReference type="NCBI Taxonomy" id="582737"/>
    <lineage>
        <taxon>Eukaryota</taxon>
        <taxon>Viridiplantae</taxon>
        <taxon>Chlorophyta</taxon>
        <taxon>core chlorophytes</taxon>
        <taxon>Chlorodendrophyceae</taxon>
        <taxon>Chlorodendrales</taxon>
        <taxon>Chlorodendraceae</taxon>
        <taxon>Tetraselmis</taxon>
    </lineage>
</organism>
<dbReference type="GO" id="GO:0006508">
    <property type="term" value="P:proteolysis"/>
    <property type="evidence" value="ECO:0007669"/>
    <property type="project" value="InterPro"/>
</dbReference>
<dbReference type="Pfam" id="PF02074">
    <property type="entry name" value="Peptidase_M32"/>
    <property type="match status" value="1"/>
</dbReference>
<evidence type="ECO:0000313" key="1">
    <source>
        <dbReference type="EMBL" id="JAC81930.1"/>
    </source>
</evidence>
<dbReference type="InterPro" id="IPR001333">
    <property type="entry name" value="Peptidase_M32_Taq"/>
</dbReference>
<dbReference type="Gene3D" id="1.10.1370.30">
    <property type="match status" value="1"/>
</dbReference>
<dbReference type="EMBL" id="GBEZ01003190">
    <property type="protein sequence ID" value="JAC81930.1"/>
    <property type="molecule type" value="Transcribed_RNA"/>
</dbReference>
<reference evidence="1" key="1">
    <citation type="submission" date="2014-05" db="EMBL/GenBank/DDBJ databases">
        <title>The transcriptome of the halophilic microalga Tetraselmis sp. GSL018 isolated from the Great Salt Lake, Utah.</title>
        <authorList>
            <person name="Jinkerson R.E."/>
            <person name="D'Adamo S."/>
            <person name="Posewitz M.C."/>
        </authorList>
    </citation>
    <scope>NUCLEOTIDE SEQUENCE</scope>
    <source>
        <strain evidence="1">GSL018</strain>
    </source>
</reference>
<dbReference type="AlphaFoldDB" id="A0A061SGA5"/>
<dbReference type="SUPFAM" id="SSF55486">
    <property type="entry name" value="Metalloproteases ('zincins'), catalytic domain"/>
    <property type="match status" value="1"/>
</dbReference>
<dbReference type="CDD" id="cd06460">
    <property type="entry name" value="M32_Taq"/>
    <property type="match status" value="1"/>
</dbReference>
<keyword evidence="1" id="KW-0121">Carboxypeptidase</keyword>
<dbReference type="PROSITE" id="PS52034">
    <property type="entry name" value="PEPTIDASE_M32"/>
    <property type="match status" value="1"/>
</dbReference>
<gene>
    <name evidence="1" type="ORF">TSPGSL018_6822</name>
</gene>
<dbReference type="GO" id="GO:0004181">
    <property type="term" value="F:metallocarboxypeptidase activity"/>
    <property type="evidence" value="ECO:0007669"/>
    <property type="project" value="InterPro"/>
</dbReference>
<dbReference type="PANTHER" id="PTHR34217:SF1">
    <property type="entry name" value="CARBOXYPEPTIDASE 1"/>
    <property type="match status" value="1"/>
</dbReference>
<keyword evidence="1" id="KW-0645">Protease</keyword>
<keyword evidence="1" id="KW-0378">Hydrolase</keyword>
<protein>
    <submittedName>
        <fullName evidence="1">Carboxypeptidase taq</fullName>
    </submittedName>
</protein>